<dbReference type="EMBL" id="JAVXUP010000389">
    <property type="protein sequence ID" value="KAK3029208.1"/>
    <property type="molecule type" value="Genomic_DNA"/>
</dbReference>
<feature type="non-terminal residue" evidence="8">
    <location>
        <position position="1"/>
    </location>
</feature>
<comment type="subcellular location">
    <subcellularLocation>
        <location evidence="1">Nucleus</location>
    </subcellularLocation>
</comment>
<evidence type="ECO:0000256" key="2">
    <source>
        <dbReference type="ARBA" id="ARBA00023015"/>
    </source>
</evidence>
<accession>A0AA88WL82</accession>
<dbReference type="InterPro" id="IPR001005">
    <property type="entry name" value="SANT/Myb"/>
</dbReference>
<feature type="domain" description="HTH myb-type" evidence="7">
    <location>
        <begin position="145"/>
        <end position="173"/>
    </location>
</feature>
<evidence type="ECO:0000259" key="7">
    <source>
        <dbReference type="PROSITE" id="PS51294"/>
    </source>
</evidence>
<dbReference type="CDD" id="cd00167">
    <property type="entry name" value="SANT"/>
    <property type="match status" value="2"/>
</dbReference>
<evidence type="ECO:0000256" key="3">
    <source>
        <dbReference type="ARBA" id="ARBA00023125"/>
    </source>
</evidence>
<keyword evidence="5" id="KW-0539">Nucleus</keyword>
<gene>
    <name evidence="8" type="ORF">RJ639_039288</name>
</gene>
<dbReference type="SUPFAM" id="SSF46689">
    <property type="entry name" value="Homeodomain-like"/>
    <property type="match status" value="1"/>
</dbReference>
<dbReference type="SMART" id="SM00717">
    <property type="entry name" value="SANT"/>
    <property type="match status" value="2"/>
</dbReference>
<dbReference type="GO" id="GO:0005634">
    <property type="term" value="C:nucleus"/>
    <property type="evidence" value="ECO:0007669"/>
    <property type="project" value="UniProtKB-SubCell"/>
</dbReference>
<dbReference type="Proteomes" id="UP001188597">
    <property type="component" value="Unassembled WGS sequence"/>
</dbReference>
<evidence type="ECO:0000313" key="9">
    <source>
        <dbReference type="Proteomes" id="UP001188597"/>
    </source>
</evidence>
<keyword evidence="9" id="KW-1185">Reference proteome</keyword>
<feature type="domain" description="HTH myb-type" evidence="7">
    <location>
        <begin position="24"/>
        <end position="80"/>
    </location>
</feature>
<evidence type="ECO:0000256" key="4">
    <source>
        <dbReference type="ARBA" id="ARBA00023163"/>
    </source>
</evidence>
<dbReference type="InterPro" id="IPR015495">
    <property type="entry name" value="Myb_TF_plants"/>
</dbReference>
<reference evidence="8" key="1">
    <citation type="submission" date="2022-12" db="EMBL/GenBank/DDBJ databases">
        <title>Draft genome assemblies for two species of Escallonia (Escalloniales).</title>
        <authorList>
            <person name="Chanderbali A."/>
            <person name="Dervinis C."/>
            <person name="Anghel I."/>
            <person name="Soltis D."/>
            <person name="Soltis P."/>
            <person name="Zapata F."/>
        </authorList>
    </citation>
    <scope>NUCLEOTIDE SEQUENCE</scope>
    <source>
        <strain evidence="8">UCBG64.0493</strain>
        <tissue evidence="8">Leaf</tissue>
    </source>
</reference>
<feature type="domain" description="Myb-like" evidence="6">
    <location>
        <begin position="24"/>
        <end position="76"/>
    </location>
</feature>
<dbReference type="InterPro" id="IPR009057">
    <property type="entry name" value="Homeodomain-like_sf"/>
</dbReference>
<dbReference type="PANTHER" id="PTHR10641">
    <property type="entry name" value="MYB FAMILY TRANSCRIPTION FACTOR"/>
    <property type="match status" value="1"/>
</dbReference>
<dbReference type="PROSITE" id="PS51294">
    <property type="entry name" value="HTH_MYB"/>
    <property type="match status" value="2"/>
</dbReference>
<feature type="domain" description="Myb-like" evidence="6">
    <location>
        <begin position="77"/>
        <end position="169"/>
    </location>
</feature>
<dbReference type="FunFam" id="1.10.10.60:FF:000121">
    <property type="entry name" value="Myb transcription factor"/>
    <property type="match status" value="1"/>
</dbReference>
<organism evidence="8 9">
    <name type="scientific">Escallonia herrerae</name>
    <dbReference type="NCBI Taxonomy" id="1293975"/>
    <lineage>
        <taxon>Eukaryota</taxon>
        <taxon>Viridiplantae</taxon>
        <taxon>Streptophyta</taxon>
        <taxon>Embryophyta</taxon>
        <taxon>Tracheophyta</taxon>
        <taxon>Spermatophyta</taxon>
        <taxon>Magnoliopsida</taxon>
        <taxon>eudicotyledons</taxon>
        <taxon>Gunneridae</taxon>
        <taxon>Pentapetalae</taxon>
        <taxon>asterids</taxon>
        <taxon>campanulids</taxon>
        <taxon>Escalloniales</taxon>
        <taxon>Escalloniaceae</taxon>
        <taxon>Escallonia</taxon>
    </lineage>
</organism>
<dbReference type="Pfam" id="PF00249">
    <property type="entry name" value="Myb_DNA-binding"/>
    <property type="match status" value="2"/>
</dbReference>
<evidence type="ECO:0000256" key="5">
    <source>
        <dbReference type="ARBA" id="ARBA00023242"/>
    </source>
</evidence>
<dbReference type="GO" id="GO:0003677">
    <property type="term" value="F:DNA binding"/>
    <property type="evidence" value="ECO:0007669"/>
    <property type="project" value="UniProtKB-KW"/>
</dbReference>
<keyword evidence="3" id="KW-0238">DNA-binding</keyword>
<comment type="caution">
    <text evidence="8">The sequence shown here is derived from an EMBL/GenBank/DDBJ whole genome shotgun (WGS) entry which is preliminary data.</text>
</comment>
<evidence type="ECO:0000259" key="6">
    <source>
        <dbReference type="PROSITE" id="PS50090"/>
    </source>
</evidence>
<sequence length="367" mass="40378">RGSEERGGVRAEREMGRAPCCEGKEGLKKGPWAPEEDELLVEYIKKHGHGSWRSLPKLAGLLRCGKSCRLRWTNYLRPDIKRGSFSDEEEKIVIQLHGMLGNSVGFTDFLLESTLNSMPVSAGFCILVPAVITFGFTSINMPIFRWAVIASQLPGRTDNEIKNLWNSHLKKRLLCMGIDPETHEAFTTSYGPFNKLPASASTRHMAQWESARLEAEARLSKDSSLLIPTSYGRTDDYFLRIWNSEVGDSFRKFSRGDKTACESPVSQTSSSTKCGSVSGTTTEIGLVVAAASAAESNQNEDGQCRSNMFPTDYFMAGSDSSSSTDMEDESGTALQLLLDFPSNNDMSFLEGHTDAYAAYPAILTRGS</sequence>
<name>A0AA88WL82_9ASTE</name>
<protein>
    <recommendedName>
        <fullName evidence="10">Transcription factor</fullName>
    </recommendedName>
</protein>
<proteinExistence type="predicted"/>
<dbReference type="AlphaFoldDB" id="A0AA88WL82"/>
<evidence type="ECO:0000313" key="8">
    <source>
        <dbReference type="EMBL" id="KAK3029208.1"/>
    </source>
</evidence>
<dbReference type="PROSITE" id="PS50090">
    <property type="entry name" value="MYB_LIKE"/>
    <property type="match status" value="2"/>
</dbReference>
<keyword evidence="2" id="KW-0805">Transcription regulation</keyword>
<dbReference type="InterPro" id="IPR017930">
    <property type="entry name" value="Myb_dom"/>
</dbReference>
<keyword evidence="4" id="KW-0804">Transcription</keyword>
<evidence type="ECO:0000256" key="1">
    <source>
        <dbReference type="ARBA" id="ARBA00004123"/>
    </source>
</evidence>
<evidence type="ECO:0008006" key="10">
    <source>
        <dbReference type="Google" id="ProtNLM"/>
    </source>
</evidence>
<dbReference type="Gene3D" id="1.10.10.60">
    <property type="entry name" value="Homeodomain-like"/>
    <property type="match status" value="2"/>
</dbReference>
<dbReference type="PANTHER" id="PTHR10641:SF622">
    <property type="entry name" value="TRANSCRIPTION FACTOR MYB17"/>
    <property type="match status" value="1"/>
</dbReference>